<organism evidence="2 3">
    <name type="scientific">Armillaria novae-zelandiae</name>
    <dbReference type="NCBI Taxonomy" id="153914"/>
    <lineage>
        <taxon>Eukaryota</taxon>
        <taxon>Fungi</taxon>
        <taxon>Dikarya</taxon>
        <taxon>Basidiomycota</taxon>
        <taxon>Agaricomycotina</taxon>
        <taxon>Agaricomycetes</taxon>
        <taxon>Agaricomycetidae</taxon>
        <taxon>Agaricales</taxon>
        <taxon>Marasmiineae</taxon>
        <taxon>Physalacriaceae</taxon>
        <taxon>Armillaria</taxon>
    </lineage>
</organism>
<evidence type="ECO:0000256" key="1">
    <source>
        <dbReference type="SAM" id="Phobius"/>
    </source>
</evidence>
<dbReference type="Proteomes" id="UP001175227">
    <property type="component" value="Unassembled WGS sequence"/>
</dbReference>
<comment type="caution">
    <text evidence="2">The sequence shown here is derived from an EMBL/GenBank/DDBJ whole genome shotgun (WGS) entry which is preliminary data.</text>
</comment>
<accession>A0AA39P191</accession>
<feature type="transmembrane region" description="Helical" evidence="1">
    <location>
        <begin position="7"/>
        <end position="24"/>
    </location>
</feature>
<keyword evidence="3" id="KW-1185">Reference proteome</keyword>
<dbReference type="EMBL" id="JAUEPR010000023">
    <property type="protein sequence ID" value="KAK0475415.1"/>
    <property type="molecule type" value="Genomic_DNA"/>
</dbReference>
<name>A0AA39P191_9AGAR</name>
<keyword evidence="1" id="KW-0812">Transmembrane</keyword>
<sequence>MRRVETATCALSMPVLTPMLYPIFSAMRLPFFQFSSDNTADSLINPFSLSGAYRIAGLYLVFRIFNCGRKFFGVDVAILSALNPMLAISYLSVHLRIYRSLPVTPLQPRTAAFKPGKNLLSSIMTLLLNPSWH</sequence>
<gene>
    <name evidence="2" type="ORF">IW261DRAFT_476933</name>
</gene>
<proteinExistence type="predicted"/>
<keyword evidence="1" id="KW-0472">Membrane</keyword>
<feature type="transmembrane region" description="Helical" evidence="1">
    <location>
        <begin position="72"/>
        <end position="93"/>
    </location>
</feature>
<evidence type="ECO:0000313" key="3">
    <source>
        <dbReference type="Proteomes" id="UP001175227"/>
    </source>
</evidence>
<feature type="transmembrane region" description="Helical" evidence="1">
    <location>
        <begin position="44"/>
        <end position="65"/>
    </location>
</feature>
<keyword evidence="1" id="KW-1133">Transmembrane helix</keyword>
<reference evidence="2" key="1">
    <citation type="submission" date="2023-06" db="EMBL/GenBank/DDBJ databases">
        <authorList>
            <consortium name="Lawrence Berkeley National Laboratory"/>
            <person name="Ahrendt S."/>
            <person name="Sahu N."/>
            <person name="Indic B."/>
            <person name="Wong-Bajracharya J."/>
            <person name="Merenyi Z."/>
            <person name="Ke H.-M."/>
            <person name="Monk M."/>
            <person name="Kocsube S."/>
            <person name="Drula E."/>
            <person name="Lipzen A."/>
            <person name="Balint B."/>
            <person name="Henrissat B."/>
            <person name="Andreopoulos B."/>
            <person name="Martin F.M."/>
            <person name="Harder C.B."/>
            <person name="Rigling D."/>
            <person name="Ford K.L."/>
            <person name="Foster G.D."/>
            <person name="Pangilinan J."/>
            <person name="Papanicolaou A."/>
            <person name="Barry K."/>
            <person name="LaButti K."/>
            <person name="Viragh M."/>
            <person name="Koriabine M."/>
            <person name="Yan M."/>
            <person name="Riley R."/>
            <person name="Champramary S."/>
            <person name="Plett K.L."/>
            <person name="Tsai I.J."/>
            <person name="Slot J."/>
            <person name="Sipos G."/>
            <person name="Plett J."/>
            <person name="Nagy L.G."/>
            <person name="Grigoriev I.V."/>
        </authorList>
    </citation>
    <scope>NUCLEOTIDE SEQUENCE</scope>
    <source>
        <strain evidence="2">ICMP 16352</strain>
    </source>
</reference>
<evidence type="ECO:0000313" key="2">
    <source>
        <dbReference type="EMBL" id="KAK0475415.1"/>
    </source>
</evidence>
<dbReference type="AlphaFoldDB" id="A0AA39P191"/>
<protein>
    <submittedName>
        <fullName evidence="2">Uncharacterized protein</fullName>
    </submittedName>
</protein>